<name>A0A9P4IKT1_9PEZI</name>
<evidence type="ECO:0000313" key="3">
    <source>
        <dbReference type="Proteomes" id="UP000799772"/>
    </source>
</evidence>
<protein>
    <submittedName>
        <fullName evidence="2">Uncharacterized protein</fullName>
    </submittedName>
</protein>
<keyword evidence="3" id="KW-1185">Reference proteome</keyword>
<comment type="caution">
    <text evidence="2">The sequence shown here is derived from an EMBL/GenBank/DDBJ whole genome shotgun (WGS) entry which is preliminary data.</text>
</comment>
<organism evidence="2 3">
    <name type="scientific">Rhizodiscina lignyota</name>
    <dbReference type="NCBI Taxonomy" id="1504668"/>
    <lineage>
        <taxon>Eukaryota</taxon>
        <taxon>Fungi</taxon>
        <taxon>Dikarya</taxon>
        <taxon>Ascomycota</taxon>
        <taxon>Pezizomycotina</taxon>
        <taxon>Dothideomycetes</taxon>
        <taxon>Pleosporomycetidae</taxon>
        <taxon>Aulographales</taxon>
        <taxon>Rhizodiscinaceae</taxon>
        <taxon>Rhizodiscina</taxon>
    </lineage>
</organism>
<reference evidence="2" key="1">
    <citation type="journal article" date="2020" name="Stud. Mycol.">
        <title>101 Dothideomycetes genomes: a test case for predicting lifestyles and emergence of pathogens.</title>
        <authorList>
            <person name="Haridas S."/>
            <person name="Albert R."/>
            <person name="Binder M."/>
            <person name="Bloem J."/>
            <person name="Labutti K."/>
            <person name="Salamov A."/>
            <person name="Andreopoulos B."/>
            <person name="Baker S."/>
            <person name="Barry K."/>
            <person name="Bills G."/>
            <person name="Bluhm B."/>
            <person name="Cannon C."/>
            <person name="Castanera R."/>
            <person name="Culley D."/>
            <person name="Daum C."/>
            <person name="Ezra D."/>
            <person name="Gonzalez J."/>
            <person name="Henrissat B."/>
            <person name="Kuo A."/>
            <person name="Liang C."/>
            <person name="Lipzen A."/>
            <person name="Lutzoni F."/>
            <person name="Magnuson J."/>
            <person name="Mondo S."/>
            <person name="Nolan M."/>
            <person name="Ohm R."/>
            <person name="Pangilinan J."/>
            <person name="Park H.-J."/>
            <person name="Ramirez L."/>
            <person name="Alfaro M."/>
            <person name="Sun H."/>
            <person name="Tritt A."/>
            <person name="Yoshinaga Y."/>
            <person name="Zwiers L.-H."/>
            <person name="Turgeon B."/>
            <person name="Goodwin S."/>
            <person name="Spatafora J."/>
            <person name="Crous P."/>
            <person name="Grigoriev I."/>
        </authorList>
    </citation>
    <scope>NUCLEOTIDE SEQUENCE</scope>
    <source>
        <strain evidence="2">CBS 133067</strain>
    </source>
</reference>
<evidence type="ECO:0000313" key="2">
    <source>
        <dbReference type="EMBL" id="KAF2101093.1"/>
    </source>
</evidence>
<accession>A0A9P4IKT1</accession>
<evidence type="ECO:0000256" key="1">
    <source>
        <dbReference type="SAM" id="SignalP"/>
    </source>
</evidence>
<dbReference type="AlphaFoldDB" id="A0A9P4IKT1"/>
<feature type="signal peptide" evidence="1">
    <location>
        <begin position="1"/>
        <end position="20"/>
    </location>
</feature>
<sequence>MKVNFLNMALLAAFVPAVLAGPVATPTSPAPSLTELTDRSAPCRIQGSLCQEDNQCCTGQCTEPVPTYNWFFGVVIGGCL</sequence>
<proteinExistence type="predicted"/>
<feature type="chain" id="PRO_5040332618" evidence="1">
    <location>
        <begin position="21"/>
        <end position="80"/>
    </location>
</feature>
<dbReference type="Proteomes" id="UP000799772">
    <property type="component" value="Unassembled WGS sequence"/>
</dbReference>
<dbReference type="EMBL" id="ML978124">
    <property type="protein sequence ID" value="KAF2101093.1"/>
    <property type="molecule type" value="Genomic_DNA"/>
</dbReference>
<keyword evidence="1" id="KW-0732">Signal</keyword>
<gene>
    <name evidence="2" type="ORF">NA57DRAFT_74682</name>
</gene>